<evidence type="ECO:0000256" key="1">
    <source>
        <dbReference type="SAM" id="MobiDB-lite"/>
    </source>
</evidence>
<evidence type="ECO:0000313" key="3">
    <source>
        <dbReference type="Proteomes" id="UP001140560"/>
    </source>
</evidence>
<dbReference type="AlphaFoldDB" id="A0A9W9CP75"/>
<protein>
    <submittedName>
        <fullName evidence="2">Uncharacterized protein</fullName>
    </submittedName>
</protein>
<feature type="region of interest" description="Disordered" evidence="1">
    <location>
        <begin position="25"/>
        <end position="64"/>
    </location>
</feature>
<accession>A0A9W9CP75</accession>
<dbReference type="EMBL" id="JAPEUY010000005">
    <property type="protein sequence ID" value="KAJ4373051.1"/>
    <property type="molecule type" value="Genomic_DNA"/>
</dbReference>
<sequence>MGDLTMDPSTDAVSSSSVSISVPASETLSAAASSTPAPSATLVSSSSSDSVQSSTPAASSSAASTAFSNSGASSISSASSTTATDASSILFSSAASSSASSDAVTTQPPSSTVPTPSSCTPTIIDGGFDNFSYPPDATSTLGYGTSDDWSYTRSFFETDGGWFANGGFGPSYSGTIATSVYTAYTNNTADIFYDIKYKHPIALCAGTSYDVSGWMRIHRRNSQYSEGCRVTAFLNGQQAFTDRLGYYDQNYRYVHGTITPSTSVTDAELYFRVYCRAPQAPTLSAPRGIKLDDVAVVPVPAWTLPAAAVLATRTTSVRTDTTPTSIFPFPSPCQPTDITVPRTGCPLYDEQLEDGGFEVCSYSHWSYLEAGTQNYDFDNPLDLQLTQIVSDAHSGQNSLRVVFNSTGGSIGIYPRQVQGCVERSYVYSYWAKQAGSGCTVQFYWRTVNTGTFTPPVDSWGQYSGRTDSNPTGTLLFGGVLEVRVTCAAGGLENAVWLDDVSFQQVPWNGQAVTG</sequence>
<dbReference type="OrthoDB" id="3777052at2759"/>
<dbReference type="Proteomes" id="UP001140560">
    <property type="component" value="Unassembled WGS sequence"/>
</dbReference>
<dbReference type="Gene3D" id="2.60.120.260">
    <property type="entry name" value="Galactose-binding domain-like"/>
    <property type="match status" value="2"/>
</dbReference>
<keyword evidence="3" id="KW-1185">Reference proteome</keyword>
<evidence type="ECO:0000313" key="2">
    <source>
        <dbReference type="EMBL" id="KAJ4373051.1"/>
    </source>
</evidence>
<name>A0A9W9CP75_9PLEO</name>
<organism evidence="2 3">
    <name type="scientific">Neocucurbitaria cava</name>
    <dbReference type="NCBI Taxonomy" id="798079"/>
    <lineage>
        <taxon>Eukaryota</taxon>
        <taxon>Fungi</taxon>
        <taxon>Dikarya</taxon>
        <taxon>Ascomycota</taxon>
        <taxon>Pezizomycotina</taxon>
        <taxon>Dothideomycetes</taxon>
        <taxon>Pleosporomycetidae</taxon>
        <taxon>Pleosporales</taxon>
        <taxon>Pleosporineae</taxon>
        <taxon>Cucurbitariaceae</taxon>
        <taxon>Neocucurbitaria</taxon>
    </lineage>
</organism>
<feature type="region of interest" description="Disordered" evidence="1">
    <location>
        <begin position="100"/>
        <end position="119"/>
    </location>
</feature>
<comment type="caution">
    <text evidence="2">The sequence shown here is derived from an EMBL/GenBank/DDBJ whole genome shotgun (WGS) entry which is preliminary data.</text>
</comment>
<reference evidence="2" key="1">
    <citation type="submission" date="2022-10" db="EMBL/GenBank/DDBJ databases">
        <title>Tapping the CABI collections for fungal endophytes: first genome assemblies for Collariella, Neodidymelliopsis, Ascochyta clinopodiicola, Didymella pomorum, Didymosphaeria variabile, Neocosmospora piperis and Neocucurbitaria cava.</title>
        <authorList>
            <person name="Hill R."/>
        </authorList>
    </citation>
    <scope>NUCLEOTIDE SEQUENCE</scope>
    <source>
        <strain evidence="2">IMI 356814</strain>
    </source>
</reference>
<proteinExistence type="predicted"/>
<gene>
    <name evidence="2" type="ORF">N0V83_003342</name>
</gene>